<dbReference type="EMBL" id="CM026431">
    <property type="protein sequence ID" value="KAG0558416.1"/>
    <property type="molecule type" value="Genomic_DNA"/>
</dbReference>
<keyword evidence="4" id="KW-0333">Golgi apparatus</keyword>
<dbReference type="Pfam" id="PF03016">
    <property type="entry name" value="Exostosin_GT47"/>
    <property type="match status" value="1"/>
</dbReference>
<dbReference type="PANTHER" id="PTHR11062:SF249">
    <property type="entry name" value="OS08G0438600 PROTEIN"/>
    <property type="match status" value="1"/>
</dbReference>
<comment type="subcellular location">
    <subcellularLocation>
        <location evidence="1">Golgi apparatus membrane</location>
        <topology evidence="1">Single-pass type II membrane protein</topology>
    </subcellularLocation>
</comment>
<evidence type="ECO:0000256" key="3">
    <source>
        <dbReference type="ARBA" id="ARBA00022968"/>
    </source>
</evidence>
<dbReference type="AlphaFoldDB" id="A0A8T0GIK6"/>
<comment type="caution">
    <text evidence="7">The sequence shown here is derived from an EMBL/GenBank/DDBJ whole genome shotgun (WGS) entry which is preliminary data.</text>
</comment>
<feature type="transmembrane region" description="Helical" evidence="5">
    <location>
        <begin position="33"/>
        <end position="51"/>
    </location>
</feature>
<evidence type="ECO:0000256" key="2">
    <source>
        <dbReference type="ARBA" id="ARBA00010271"/>
    </source>
</evidence>
<dbReference type="Proteomes" id="UP000822688">
    <property type="component" value="Chromosome 10"/>
</dbReference>
<evidence type="ECO:0000259" key="6">
    <source>
        <dbReference type="Pfam" id="PF03016"/>
    </source>
</evidence>
<keyword evidence="8" id="KW-1185">Reference proteome</keyword>
<dbReference type="InterPro" id="IPR040911">
    <property type="entry name" value="Exostosin_GT47"/>
</dbReference>
<accession>A0A8T0GIK6</accession>
<feature type="domain" description="Exostosin GT47" evidence="6">
    <location>
        <begin position="116"/>
        <end position="433"/>
    </location>
</feature>
<gene>
    <name evidence="7" type="ORF">KC19_10G026400</name>
</gene>
<keyword evidence="5" id="KW-1133">Transmembrane helix</keyword>
<comment type="similarity">
    <text evidence="2">Belongs to the glycosyltransferase 47 family.</text>
</comment>
<sequence>MAMPDPELDLDDVPTKSKPLRTLEEAKWIRKGYVLATLALLTLFLLSGFGFTHIGHGTTSLAAPTILSYLRTLNADLRTTRADYEEIYPEFESSVFTDFNPPAWNATTDGCNPNSAKLKVFMYDLPAQFHYGMLAEDEHLFDKTQTWPRNVTAMPHYPGGLYQQHSPEYWLISDVLTSDMPDRTSPCTAFRVRDWQVADVILVPYFASLSYNKYSRQIGTKRHSLDRNQELQAELLAFLKAQPAWTARREDHVVVIHHPNSMVAMRKEFRRVMFVVADFGRYGSEVANLMKDVVAPYKHVIPSFSEDTNAAASFNSRPTLLFFQGAIVRKEGGVIRQQLYNLLRREPDVVFATGATTSAGIRSATTGMRGSKFCLHLAGDTPSSNRLFDAVASHCVPLIISDEIELPFEDVLDYSQFCIFVNASDALRKGFVTNLLRTFPVEDWARMHARLREVSRHFEWQHPSEAGDAVHMTWEAIARKVPALTLSRHKRQRYARSQLADTPPAPNVAIL</sequence>
<evidence type="ECO:0000256" key="4">
    <source>
        <dbReference type="ARBA" id="ARBA00023034"/>
    </source>
</evidence>
<dbReference type="PANTHER" id="PTHR11062">
    <property type="entry name" value="EXOSTOSIN HEPARAN SULFATE GLYCOSYLTRANSFERASE -RELATED"/>
    <property type="match status" value="1"/>
</dbReference>
<protein>
    <recommendedName>
        <fullName evidence="6">Exostosin GT47 domain-containing protein</fullName>
    </recommendedName>
</protein>
<keyword evidence="5" id="KW-0472">Membrane</keyword>
<evidence type="ECO:0000313" key="7">
    <source>
        <dbReference type="EMBL" id="KAG0558415.1"/>
    </source>
</evidence>
<dbReference type="GO" id="GO:0016757">
    <property type="term" value="F:glycosyltransferase activity"/>
    <property type="evidence" value="ECO:0007669"/>
    <property type="project" value="InterPro"/>
</dbReference>
<proteinExistence type="inferred from homology"/>
<evidence type="ECO:0000313" key="8">
    <source>
        <dbReference type="Proteomes" id="UP000822688"/>
    </source>
</evidence>
<evidence type="ECO:0000256" key="5">
    <source>
        <dbReference type="SAM" id="Phobius"/>
    </source>
</evidence>
<organism evidence="7 8">
    <name type="scientific">Ceratodon purpureus</name>
    <name type="common">Fire moss</name>
    <name type="synonym">Dicranum purpureum</name>
    <dbReference type="NCBI Taxonomy" id="3225"/>
    <lineage>
        <taxon>Eukaryota</taxon>
        <taxon>Viridiplantae</taxon>
        <taxon>Streptophyta</taxon>
        <taxon>Embryophyta</taxon>
        <taxon>Bryophyta</taxon>
        <taxon>Bryophytina</taxon>
        <taxon>Bryopsida</taxon>
        <taxon>Dicranidae</taxon>
        <taxon>Pseudoditrichales</taxon>
        <taxon>Ditrichaceae</taxon>
        <taxon>Ceratodon</taxon>
    </lineage>
</organism>
<reference evidence="7" key="1">
    <citation type="submission" date="2020-06" db="EMBL/GenBank/DDBJ databases">
        <title>WGS assembly of Ceratodon purpureus strain R40.</title>
        <authorList>
            <person name="Carey S.B."/>
            <person name="Jenkins J."/>
            <person name="Shu S."/>
            <person name="Lovell J.T."/>
            <person name="Sreedasyam A."/>
            <person name="Maumus F."/>
            <person name="Tiley G.P."/>
            <person name="Fernandez-Pozo N."/>
            <person name="Barry K."/>
            <person name="Chen C."/>
            <person name="Wang M."/>
            <person name="Lipzen A."/>
            <person name="Daum C."/>
            <person name="Saski C.A."/>
            <person name="Payton A.C."/>
            <person name="Mcbreen J.C."/>
            <person name="Conrad R.E."/>
            <person name="Kollar L.M."/>
            <person name="Olsson S."/>
            <person name="Huttunen S."/>
            <person name="Landis J.B."/>
            <person name="Wickett N.J."/>
            <person name="Johnson M.G."/>
            <person name="Rensing S.A."/>
            <person name="Grimwood J."/>
            <person name="Schmutz J."/>
            <person name="Mcdaniel S.F."/>
        </authorList>
    </citation>
    <scope>NUCLEOTIDE SEQUENCE</scope>
    <source>
        <strain evidence="7">R40</strain>
    </source>
</reference>
<keyword evidence="3" id="KW-0735">Signal-anchor</keyword>
<name>A0A8T0GIK6_CERPU</name>
<dbReference type="InterPro" id="IPR004263">
    <property type="entry name" value="Exostosin"/>
</dbReference>
<dbReference type="EMBL" id="CM026431">
    <property type="protein sequence ID" value="KAG0558415.1"/>
    <property type="molecule type" value="Genomic_DNA"/>
</dbReference>
<dbReference type="GO" id="GO:0000139">
    <property type="term" value="C:Golgi membrane"/>
    <property type="evidence" value="ECO:0007669"/>
    <property type="project" value="UniProtKB-SubCell"/>
</dbReference>
<evidence type="ECO:0000256" key="1">
    <source>
        <dbReference type="ARBA" id="ARBA00004323"/>
    </source>
</evidence>
<keyword evidence="5" id="KW-0812">Transmembrane</keyword>